<comment type="similarity">
    <text evidence="1">Belongs to the LytR/CpsA/Psr (LCP) family.</text>
</comment>
<keyword evidence="3" id="KW-1133">Transmembrane helix</keyword>
<keyword evidence="6" id="KW-1185">Reference proteome</keyword>
<feature type="transmembrane region" description="Helical" evidence="3">
    <location>
        <begin position="36"/>
        <end position="62"/>
    </location>
</feature>
<dbReference type="OrthoDB" id="9782542at2"/>
<dbReference type="RefSeq" id="WP_091117161.1">
    <property type="nucleotide sequence ID" value="NZ_FMHY01000002.1"/>
</dbReference>
<organism evidence="5 6">
    <name type="scientific">Micromonospora eburnea</name>
    <dbReference type="NCBI Taxonomy" id="227316"/>
    <lineage>
        <taxon>Bacteria</taxon>
        <taxon>Bacillati</taxon>
        <taxon>Actinomycetota</taxon>
        <taxon>Actinomycetes</taxon>
        <taxon>Micromonosporales</taxon>
        <taxon>Micromonosporaceae</taxon>
        <taxon>Micromonospora</taxon>
    </lineage>
</organism>
<dbReference type="AlphaFoldDB" id="A0A1C6U4I1"/>
<dbReference type="PANTHER" id="PTHR33392:SF6">
    <property type="entry name" value="POLYISOPRENYL-TEICHOIC ACID--PEPTIDOGLYCAN TEICHOIC ACID TRANSFERASE TAGU"/>
    <property type="match status" value="1"/>
</dbReference>
<dbReference type="EMBL" id="FMHY01000002">
    <property type="protein sequence ID" value="SCL48821.1"/>
    <property type="molecule type" value="Genomic_DNA"/>
</dbReference>
<dbReference type="Proteomes" id="UP000199696">
    <property type="component" value="Unassembled WGS sequence"/>
</dbReference>
<dbReference type="NCBIfam" id="TIGR00350">
    <property type="entry name" value="lytR_cpsA_psr"/>
    <property type="match status" value="1"/>
</dbReference>
<evidence type="ECO:0000313" key="5">
    <source>
        <dbReference type="EMBL" id="SCL48821.1"/>
    </source>
</evidence>
<name>A0A1C6U4I1_9ACTN</name>
<gene>
    <name evidence="5" type="ORF">GA0070604_1782</name>
</gene>
<dbReference type="Gene3D" id="3.40.630.190">
    <property type="entry name" value="LCP protein"/>
    <property type="match status" value="1"/>
</dbReference>
<evidence type="ECO:0000256" key="2">
    <source>
        <dbReference type="SAM" id="MobiDB-lite"/>
    </source>
</evidence>
<keyword evidence="3" id="KW-0472">Membrane</keyword>
<sequence>MEQAYLGDVSPKRRPPWNPNGHRGGGRRRWWPRRRWAQVAAVLAILAVLVTGGGGLAGWLYLRSLEHEVDRVDAFQGLPEEQRPVRAADSALNFLVVGKDKSEPGDSVSRTDTIMLVHVPHSRDRAQLISIPRDTWTTIPESLPEDGGGPRKAKINAAYAWGGSRLLVRTIEQFTGVRVDHVVVVDFAGFGKVIDVLGGVDVNVDKPFTPQQVPGPVLQPGVHRMDSALALDYARQRKQFADGDFSRMRHQQALVAAVMQEAGRKGVLANPGQLDDFLRATAGAVQVDQSLSVVDTVWDLRQIRSQDITMLTSPTTGVGMVGDQSVVFPDLPASAKLFAAVKNDKMDDWLAENRAETNGN</sequence>
<dbReference type="PANTHER" id="PTHR33392">
    <property type="entry name" value="POLYISOPRENYL-TEICHOIC ACID--PEPTIDOGLYCAN TEICHOIC ACID TRANSFERASE TAGU"/>
    <property type="match status" value="1"/>
</dbReference>
<feature type="domain" description="Cell envelope-related transcriptional attenuator" evidence="4">
    <location>
        <begin position="110"/>
        <end position="262"/>
    </location>
</feature>
<dbReference type="STRING" id="227316.GA0070604_1782"/>
<evidence type="ECO:0000259" key="4">
    <source>
        <dbReference type="Pfam" id="PF03816"/>
    </source>
</evidence>
<evidence type="ECO:0000256" key="1">
    <source>
        <dbReference type="ARBA" id="ARBA00006068"/>
    </source>
</evidence>
<dbReference type="InterPro" id="IPR050922">
    <property type="entry name" value="LytR/CpsA/Psr_CW_biosynth"/>
</dbReference>
<feature type="region of interest" description="Disordered" evidence="2">
    <location>
        <begin position="1"/>
        <end position="28"/>
    </location>
</feature>
<proteinExistence type="inferred from homology"/>
<reference evidence="6" key="1">
    <citation type="submission" date="2016-06" db="EMBL/GenBank/DDBJ databases">
        <authorList>
            <person name="Varghese N."/>
            <person name="Submissions Spin"/>
        </authorList>
    </citation>
    <scope>NUCLEOTIDE SEQUENCE [LARGE SCALE GENOMIC DNA]</scope>
    <source>
        <strain evidence="6">DSM 44814</strain>
    </source>
</reference>
<dbReference type="InterPro" id="IPR004474">
    <property type="entry name" value="LytR_CpsA_psr"/>
</dbReference>
<accession>A0A1C6U4I1</accession>
<keyword evidence="3" id="KW-0812">Transmembrane</keyword>
<dbReference type="Pfam" id="PF03816">
    <property type="entry name" value="LytR_cpsA_psr"/>
    <property type="match status" value="1"/>
</dbReference>
<evidence type="ECO:0000313" key="6">
    <source>
        <dbReference type="Proteomes" id="UP000199696"/>
    </source>
</evidence>
<evidence type="ECO:0000256" key="3">
    <source>
        <dbReference type="SAM" id="Phobius"/>
    </source>
</evidence>
<protein>
    <submittedName>
        <fullName evidence="5">Transcriptional attenuator, LytR family</fullName>
    </submittedName>
</protein>